<dbReference type="Proteomes" id="UP000193570">
    <property type="component" value="Unassembled WGS sequence"/>
</dbReference>
<proteinExistence type="inferred from homology"/>
<dbReference type="PANTHER" id="PTHR12110">
    <property type="entry name" value="HYDROXYPYRUVATE ISOMERASE"/>
    <property type="match status" value="1"/>
</dbReference>
<dbReference type="PANTHER" id="PTHR12110:SF21">
    <property type="entry name" value="XYLOSE ISOMERASE-LIKE TIM BARREL DOMAIN-CONTAINING PROTEIN"/>
    <property type="match status" value="1"/>
</dbReference>
<dbReference type="EC" id="4.2.1.118" evidence="1"/>
<dbReference type="InterPro" id="IPR013022">
    <property type="entry name" value="Xyl_isomerase-like_TIM-brl"/>
</dbReference>
<dbReference type="PROSITE" id="PS51819">
    <property type="entry name" value="VOC"/>
    <property type="match status" value="1"/>
</dbReference>
<keyword evidence="3" id="KW-0560">Oxidoreductase</keyword>
<reference evidence="3 4" key="1">
    <citation type="submission" date="2017-03" db="EMBL/GenBank/DDBJ databases">
        <authorList>
            <person name="Afonso C.L."/>
            <person name="Miller P.J."/>
            <person name="Scott M.A."/>
            <person name="Spackman E."/>
            <person name="Goraichik I."/>
            <person name="Dimitrov K.M."/>
            <person name="Suarez D.L."/>
            <person name="Swayne D.E."/>
        </authorList>
    </citation>
    <scope>NUCLEOTIDE SEQUENCE [LARGE SCALE GENOMIC DNA]</scope>
    <source>
        <strain evidence="3 4">CECT 8625</strain>
    </source>
</reference>
<dbReference type="SUPFAM" id="SSF54593">
    <property type="entry name" value="Glyoxalase/Bleomycin resistance protein/Dihydroxybiphenyl dioxygenase"/>
    <property type="match status" value="1"/>
</dbReference>
<organism evidence="3 4">
    <name type="scientific">Roseivivax jejudonensis</name>
    <dbReference type="NCBI Taxonomy" id="1529041"/>
    <lineage>
        <taxon>Bacteria</taxon>
        <taxon>Pseudomonadati</taxon>
        <taxon>Pseudomonadota</taxon>
        <taxon>Alphaproteobacteria</taxon>
        <taxon>Rhodobacterales</taxon>
        <taxon>Roseobacteraceae</taxon>
        <taxon>Roseivivax</taxon>
    </lineage>
</organism>
<sequence>MEARRPGRRLDLRVIARHRPADITQVPILRTSIATVSIAGNLTEKLAAIAEAGFDGVEIFEQDFIAHDGGPAEVGRMVRDHGLDITLFQPFRDFECLPEPYRTKAFDRARHKFDTMAELGTDMMLICSSVHPRSLGGIDRAADDLAALGDIATERGIRVGYEALAWGRHINDHRDAWEIVRRADHPNIGLILDSFHSLGRKIDPESIRAIPGDRIFFVQLADAPAIEMDLLYWSRHFRNMPGEGDLDIERFLRAVMATGYAGPVSLEIFNDQFRGGDPRRIARDGYRSLVVTMDDIRRQEPDTAPPRLPPRALAQGVSFAEFASRGEEAEALGRAFATLGFTRVARHRNKDLDLWAQGDIRFVINRETEGHAATSWNARGTCVCDIGLSVPSAHEAVTRAEGLRLSPFAQPLGPGEMEIPAIRGLSGSVLHLIDAAHEVVWDQEFVTETEPESDAGLTTVDHIAQTMSYDEMLGWTLFYTALFDMQKAPMVDVIDPDGVVRSQAVESRRGGGLRVTLNGAETHRTLAGSFLAETFGASVQHIALATDDIFATAEALAARDFAALQIPTNYYADLAARVDLPAEVIARMRKANILYDHDGVAGFFQLYSQALPGGVFIEIVQREPGYTGYGGPNAPFRIAAQKRLARPKGVPKD</sequence>
<dbReference type="GO" id="GO:0046279">
    <property type="term" value="P:3,4-dihydroxybenzoate biosynthetic process"/>
    <property type="evidence" value="ECO:0007669"/>
    <property type="project" value="UniProtKB-UniRule"/>
</dbReference>
<evidence type="ECO:0000259" key="2">
    <source>
        <dbReference type="PROSITE" id="PS51819"/>
    </source>
</evidence>
<dbReference type="UniPathway" id="UPA00088"/>
<feature type="binding site" evidence="1">
    <location>
        <position position="267"/>
    </location>
    <ligand>
        <name>a divalent metal cation</name>
        <dbReference type="ChEBI" id="CHEBI:60240"/>
        <note>catalytic</note>
    </ligand>
</feature>
<keyword evidence="3" id="KW-0670">Pyruvate</keyword>
<dbReference type="GO" id="GO:0051213">
    <property type="term" value="F:dioxygenase activity"/>
    <property type="evidence" value="ECO:0007669"/>
    <property type="project" value="UniProtKB-KW"/>
</dbReference>
<comment type="similarity">
    <text evidence="1">Belongs to the bacterial two-domain DSD family.</text>
</comment>
<dbReference type="EMBL" id="FWFK01000002">
    <property type="protein sequence ID" value="SLN32103.1"/>
    <property type="molecule type" value="Genomic_DNA"/>
</dbReference>
<dbReference type="InterPro" id="IPR037523">
    <property type="entry name" value="VOC_core"/>
</dbReference>
<feature type="binding site" evidence="1">
    <location>
        <position position="193"/>
    </location>
    <ligand>
        <name>a divalent metal cation</name>
        <dbReference type="ChEBI" id="CHEBI:60240"/>
        <note>catalytic</note>
    </ligand>
</feature>
<comment type="cofactor">
    <cofactor evidence="1">
        <name>a divalent metal cation</name>
        <dbReference type="ChEBI" id="CHEBI:60240"/>
    </cofactor>
</comment>
<keyword evidence="3" id="KW-0223">Dioxygenase</keyword>
<gene>
    <name evidence="3" type="primary">lly</name>
    <name evidence="3" type="ORF">ROJ8625_01469</name>
</gene>
<comment type="catalytic activity">
    <reaction evidence="1">
        <text>3-dehydroshikimate = 3,4-dihydroxybenzoate + H2O</text>
        <dbReference type="Rhea" id="RHEA:24848"/>
        <dbReference type="ChEBI" id="CHEBI:15377"/>
        <dbReference type="ChEBI" id="CHEBI:16630"/>
        <dbReference type="ChEBI" id="CHEBI:36241"/>
        <dbReference type="EC" id="4.2.1.118"/>
    </reaction>
</comment>
<dbReference type="AlphaFoldDB" id="A0A1X6YVY3"/>
<comment type="function">
    <text evidence="1">Catalyzes the conversion of 3-dehydroshikimate to protocatechuate (3,4-dihydroxybenzoate), a common intermediate of quinate and shikimate degradation pathways.</text>
</comment>
<dbReference type="GO" id="GO:0046872">
    <property type="term" value="F:metal ion binding"/>
    <property type="evidence" value="ECO:0007669"/>
    <property type="project" value="UniProtKB-UniRule"/>
</dbReference>
<dbReference type="InterPro" id="IPR036237">
    <property type="entry name" value="Xyl_isomerase-like_sf"/>
</dbReference>
<feature type="domain" description="VOC" evidence="2">
    <location>
        <begin position="459"/>
        <end position="622"/>
    </location>
</feature>
<feature type="binding site" evidence="1">
    <location>
        <position position="541"/>
    </location>
    <ligand>
        <name>Mg(2+)</name>
        <dbReference type="ChEBI" id="CHEBI:18420"/>
    </ligand>
</feature>
<dbReference type="Pfam" id="PF01261">
    <property type="entry name" value="AP_endonuc_2"/>
    <property type="match status" value="1"/>
</dbReference>
<dbReference type="InterPro" id="IPR050312">
    <property type="entry name" value="IolE/XylAMocC-like"/>
</dbReference>
<comment type="pathway">
    <text evidence="1">Aromatic compound metabolism; 3,4-dihydroxybenzoate biosynthesis.</text>
</comment>
<dbReference type="InterPro" id="IPR029068">
    <property type="entry name" value="Glyas_Bleomycin-R_OHBP_Dase"/>
</dbReference>
<keyword evidence="1" id="KW-0479">Metal-binding</keyword>
<evidence type="ECO:0000256" key="1">
    <source>
        <dbReference type="HAMAP-Rule" id="MF_02238"/>
    </source>
</evidence>
<dbReference type="SUPFAM" id="SSF51658">
    <property type="entry name" value="Xylose isomerase-like"/>
    <property type="match status" value="1"/>
</dbReference>
<dbReference type="GO" id="GO:0046565">
    <property type="term" value="F:3-dehydroshikimate dehydratase activity"/>
    <property type="evidence" value="ECO:0007669"/>
    <property type="project" value="UniProtKB-UniRule"/>
</dbReference>
<feature type="binding site" evidence="1">
    <location>
        <position position="162"/>
    </location>
    <ligand>
        <name>a divalent metal cation</name>
        <dbReference type="ChEBI" id="CHEBI:60240"/>
        <note>catalytic</note>
    </ligand>
</feature>
<dbReference type="Pfam" id="PF14696">
    <property type="entry name" value="Glyoxalase_5"/>
    <property type="match status" value="1"/>
</dbReference>
<name>A0A1X6YVY3_9RHOB</name>
<feature type="binding site" evidence="1">
    <location>
        <position position="618"/>
    </location>
    <ligand>
        <name>Mg(2+)</name>
        <dbReference type="ChEBI" id="CHEBI:18420"/>
    </ligand>
</feature>
<evidence type="ECO:0000313" key="4">
    <source>
        <dbReference type="Proteomes" id="UP000193570"/>
    </source>
</evidence>
<keyword evidence="1" id="KW-0456">Lyase</keyword>
<accession>A0A1X6YVY3</accession>
<dbReference type="Gene3D" id="3.10.180.10">
    <property type="entry name" value="2,3-Dihydroxybiphenyl 1,2-Dioxygenase, domain 1"/>
    <property type="match status" value="2"/>
</dbReference>
<dbReference type="InterPro" id="IPR004360">
    <property type="entry name" value="Glyas_Fos-R_dOase_dom"/>
</dbReference>
<keyword evidence="4" id="KW-1185">Reference proteome</keyword>
<dbReference type="HAMAP" id="MF_02238">
    <property type="entry name" value="DSD"/>
    <property type="match status" value="1"/>
</dbReference>
<dbReference type="Pfam" id="PF00903">
    <property type="entry name" value="Glyoxalase"/>
    <property type="match status" value="1"/>
</dbReference>
<evidence type="ECO:0000313" key="3">
    <source>
        <dbReference type="EMBL" id="SLN32103.1"/>
    </source>
</evidence>
<feature type="binding site" evidence="1">
    <location>
        <position position="462"/>
    </location>
    <ligand>
        <name>Mg(2+)</name>
        <dbReference type="ChEBI" id="CHEBI:18420"/>
    </ligand>
</feature>
<dbReference type="InterPro" id="IPR043700">
    <property type="entry name" value="DSD"/>
</dbReference>
<dbReference type="Gene3D" id="3.20.20.150">
    <property type="entry name" value="Divalent-metal-dependent TIM barrel enzymes"/>
    <property type="match status" value="1"/>
</dbReference>
<feature type="binding site" evidence="1">
    <location>
        <position position="219"/>
    </location>
    <ligand>
        <name>a divalent metal cation</name>
        <dbReference type="ChEBI" id="CHEBI:60240"/>
        <note>catalytic</note>
    </ligand>
</feature>
<protein>
    <recommendedName>
        <fullName evidence="1">3-dehydroshikimate dehydratase</fullName>
        <shortName evidence="1">DSD</shortName>
        <ecNumber evidence="1">4.2.1.118</ecNumber>
    </recommendedName>
</protein>